<organism evidence="14 15">
    <name type="scientific">Maribacter aurantiacus</name>
    <dbReference type="NCBI Taxonomy" id="1882343"/>
    <lineage>
        <taxon>Bacteria</taxon>
        <taxon>Pseudomonadati</taxon>
        <taxon>Bacteroidota</taxon>
        <taxon>Flavobacteriia</taxon>
        <taxon>Flavobacteriales</taxon>
        <taxon>Flavobacteriaceae</taxon>
        <taxon>Maribacter</taxon>
    </lineage>
</organism>
<dbReference type="GO" id="GO:0005524">
    <property type="term" value="F:ATP binding"/>
    <property type="evidence" value="ECO:0007669"/>
    <property type="project" value="UniProtKB-KW"/>
</dbReference>
<dbReference type="OrthoDB" id="9760358at2"/>
<keyword evidence="15" id="KW-1185">Reference proteome</keyword>
<comment type="caution">
    <text evidence="14">The sequence shown here is derived from an EMBL/GenBank/DDBJ whole genome shotgun (WGS) entry which is preliminary data.</text>
</comment>
<evidence type="ECO:0000313" key="14">
    <source>
        <dbReference type="EMBL" id="TLF44471.1"/>
    </source>
</evidence>
<keyword evidence="9 10" id="KW-0472">Membrane</keyword>
<gene>
    <name evidence="14" type="ORF">FEK29_11710</name>
</gene>
<dbReference type="EMBL" id="VBUK01000006">
    <property type="protein sequence ID" value="TLF44471.1"/>
    <property type="molecule type" value="Genomic_DNA"/>
</dbReference>
<dbReference type="Pfam" id="PF03412">
    <property type="entry name" value="Peptidase_C39"/>
    <property type="match status" value="1"/>
</dbReference>
<dbReference type="Proteomes" id="UP000308382">
    <property type="component" value="Unassembled WGS sequence"/>
</dbReference>
<evidence type="ECO:0000256" key="10">
    <source>
        <dbReference type="SAM" id="Phobius"/>
    </source>
</evidence>
<dbReference type="InterPro" id="IPR011527">
    <property type="entry name" value="ABC1_TM_dom"/>
</dbReference>
<dbReference type="GO" id="GO:0008233">
    <property type="term" value="F:peptidase activity"/>
    <property type="evidence" value="ECO:0007669"/>
    <property type="project" value="InterPro"/>
</dbReference>
<evidence type="ECO:0000259" key="12">
    <source>
        <dbReference type="PROSITE" id="PS50929"/>
    </source>
</evidence>
<feature type="domain" description="Peptidase C39" evidence="13">
    <location>
        <begin position="9"/>
        <end position="128"/>
    </location>
</feature>
<dbReference type="InterPro" id="IPR036640">
    <property type="entry name" value="ABC1_TM_sf"/>
</dbReference>
<protein>
    <submittedName>
        <fullName evidence="14">Peptidase domain-containing ABC transporter</fullName>
    </submittedName>
</protein>
<dbReference type="FunFam" id="3.40.50.300:FF:000221">
    <property type="entry name" value="Multidrug ABC transporter ATP-binding protein"/>
    <property type="match status" value="1"/>
</dbReference>
<dbReference type="PROSITE" id="PS50893">
    <property type="entry name" value="ABC_TRANSPORTER_2"/>
    <property type="match status" value="1"/>
</dbReference>
<evidence type="ECO:0000259" key="11">
    <source>
        <dbReference type="PROSITE" id="PS50893"/>
    </source>
</evidence>
<keyword evidence="5" id="KW-0547">Nucleotide-binding</keyword>
<dbReference type="GO" id="GO:0015421">
    <property type="term" value="F:ABC-type oligopeptide transporter activity"/>
    <property type="evidence" value="ECO:0007669"/>
    <property type="project" value="TreeGrafter"/>
</dbReference>
<dbReference type="Pfam" id="PF00005">
    <property type="entry name" value="ABC_tran"/>
    <property type="match status" value="1"/>
</dbReference>
<dbReference type="Gene3D" id="1.20.1560.10">
    <property type="entry name" value="ABC transporter type 1, transmembrane domain"/>
    <property type="match status" value="1"/>
</dbReference>
<dbReference type="SUPFAM" id="SSF52540">
    <property type="entry name" value="P-loop containing nucleoside triphosphate hydrolases"/>
    <property type="match status" value="1"/>
</dbReference>
<dbReference type="GO" id="GO:0005886">
    <property type="term" value="C:plasma membrane"/>
    <property type="evidence" value="ECO:0007669"/>
    <property type="project" value="UniProtKB-SubCell"/>
</dbReference>
<evidence type="ECO:0000313" key="15">
    <source>
        <dbReference type="Proteomes" id="UP000308382"/>
    </source>
</evidence>
<feature type="transmembrane region" description="Helical" evidence="10">
    <location>
        <begin position="203"/>
        <end position="219"/>
    </location>
</feature>
<evidence type="ECO:0000256" key="7">
    <source>
        <dbReference type="ARBA" id="ARBA00022840"/>
    </source>
</evidence>
<dbReference type="InterPro" id="IPR005074">
    <property type="entry name" value="Peptidase_C39"/>
</dbReference>
<keyword evidence="2" id="KW-0813">Transport</keyword>
<evidence type="ECO:0000256" key="5">
    <source>
        <dbReference type="ARBA" id="ARBA00022741"/>
    </source>
</evidence>
<evidence type="ECO:0000256" key="1">
    <source>
        <dbReference type="ARBA" id="ARBA00004651"/>
    </source>
</evidence>
<keyword evidence="3" id="KW-1003">Cell membrane</keyword>
<evidence type="ECO:0000256" key="6">
    <source>
        <dbReference type="ARBA" id="ARBA00022801"/>
    </source>
</evidence>
<feature type="transmembrane region" description="Helical" evidence="10">
    <location>
        <begin position="406"/>
        <end position="433"/>
    </location>
</feature>
<dbReference type="InterPro" id="IPR003439">
    <property type="entry name" value="ABC_transporter-like_ATP-bd"/>
</dbReference>
<evidence type="ECO:0000256" key="8">
    <source>
        <dbReference type="ARBA" id="ARBA00022989"/>
    </source>
</evidence>
<proteinExistence type="predicted"/>
<evidence type="ECO:0000259" key="13">
    <source>
        <dbReference type="PROSITE" id="PS50990"/>
    </source>
</evidence>
<feature type="transmembrane region" description="Helical" evidence="10">
    <location>
        <begin position="307"/>
        <end position="328"/>
    </location>
</feature>
<dbReference type="PROSITE" id="PS50990">
    <property type="entry name" value="PEPTIDASE_C39"/>
    <property type="match status" value="1"/>
</dbReference>
<dbReference type="RefSeq" id="WP_138258620.1">
    <property type="nucleotide sequence ID" value="NZ_VBUK01000006.1"/>
</dbReference>
<dbReference type="InterPro" id="IPR003593">
    <property type="entry name" value="AAA+_ATPase"/>
</dbReference>
<dbReference type="PANTHER" id="PTHR43394">
    <property type="entry name" value="ATP-DEPENDENT PERMEASE MDL1, MITOCHONDRIAL"/>
    <property type="match status" value="1"/>
</dbReference>
<dbReference type="SUPFAM" id="SSF90123">
    <property type="entry name" value="ABC transporter transmembrane region"/>
    <property type="match status" value="1"/>
</dbReference>
<accession>A0A5R8M4D4</accession>
<dbReference type="AlphaFoldDB" id="A0A5R8M4D4"/>
<dbReference type="Gene3D" id="3.40.50.300">
    <property type="entry name" value="P-loop containing nucleotide triphosphate hydrolases"/>
    <property type="match status" value="1"/>
</dbReference>
<sequence>MPKFPNYRQTEEKDCGPTCIKIVAKYFGKNIATQVLRKLCETTRQGSSLMGLSDAAEHIGIRTLGVKLNIDKLVEVKLPCILHWESKHYVVLYKIGKNKFYISDPASGLVTFSKKKFVQKWARINPSEGNIGVALLMEPTPKLFASEFNEEEKIGLGFVLKYLFQYKSFLVQLTLGLLAGSLLQLLVPFLTQSIVDVGIRNRDINFIYLVLLAQIFLFIGRSSVEIIRGWILLHLSTRINISMISDFFIKLMKLPIAYFDVRMTGDILQRINDHKRIERILTTSSLTILFSIFNLFIFSIILFYYNIIIFSIFLFGSTLYIGWVFLFLRKRKELDYIRFDETSKEQSKVIELINGMQEIKMHNAEKKMRWNWEHVQASLFKVATKNLALEQTQSVGSNFINESKNILTTIVAAQLVISGELTLGMLLAISYIVGQTNGPILQLVSFIRDVQDAKISLDRLSEINNMEEEDANTFKNKYDADKSISITLENVHFRYPGNAKPVIKNLTLKIPENRITAIVGTSGSGKTTLMKMLLGFYKVDKGKILINDKNIESISKKDWRSQLGVVMQEGYIFNETIAYNIALGNNDIDMERLQMSVKTANIQDFVEGLPMDYQTKIGTEGMGLSTGQKQRLLIARAVYKNPKILFFDEATSALDANNETLIMSNLNEFFANRTVVIIAHRLSTVKNAHQIVVLDHGEIVEVGTHQVLTQNKENYYELVKNQLDLD</sequence>
<dbReference type="Pfam" id="PF00664">
    <property type="entry name" value="ABC_membrane"/>
    <property type="match status" value="1"/>
</dbReference>
<dbReference type="InterPro" id="IPR027417">
    <property type="entry name" value="P-loop_NTPase"/>
</dbReference>
<keyword evidence="6" id="KW-0378">Hydrolase</keyword>
<reference evidence="14 15" key="1">
    <citation type="journal article" date="2017" name="Int. J. Syst. Evol. Microbiol.">
        <title>Maripseudobacter aurantiacus gen. nov., sp. nov., a novel member of the family Flavobacteriaceae isolated from a sedimentation basin.</title>
        <authorList>
            <person name="Chen C."/>
            <person name="Su Y."/>
            <person name="Tao T."/>
            <person name="Fu G."/>
            <person name="Zhang C."/>
            <person name="Sun C."/>
            <person name="Zhang X."/>
            <person name="Wu M."/>
        </authorList>
    </citation>
    <scope>NUCLEOTIDE SEQUENCE [LARGE SCALE GENOMIC DNA]</scope>
    <source>
        <strain evidence="15">CDA4</strain>
    </source>
</reference>
<dbReference type="CDD" id="cd02418">
    <property type="entry name" value="Peptidase_C39B"/>
    <property type="match status" value="1"/>
</dbReference>
<feature type="transmembrane region" description="Helical" evidence="10">
    <location>
        <begin position="169"/>
        <end position="191"/>
    </location>
</feature>
<dbReference type="PANTHER" id="PTHR43394:SF1">
    <property type="entry name" value="ATP-BINDING CASSETTE SUB-FAMILY B MEMBER 10, MITOCHONDRIAL"/>
    <property type="match status" value="1"/>
</dbReference>
<dbReference type="Gene3D" id="3.90.70.10">
    <property type="entry name" value="Cysteine proteinases"/>
    <property type="match status" value="1"/>
</dbReference>
<dbReference type="PROSITE" id="PS50929">
    <property type="entry name" value="ABC_TM1F"/>
    <property type="match status" value="1"/>
</dbReference>
<keyword evidence="8 10" id="KW-1133">Transmembrane helix</keyword>
<evidence type="ECO:0000256" key="4">
    <source>
        <dbReference type="ARBA" id="ARBA00022692"/>
    </source>
</evidence>
<dbReference type="InterPro" id="IPR039421">
    <property type="entry name" value="Type_1_exporter"/>
</dbReference>
<keyword evidence="7" id="KW-0067">ATP-binding</keyword>
<dbReference type="CDD" id="cd18571">
    <property type="entry name" value="ABC_6TM_peptidase_like"/>
    <property type="match status" value="1"/>
</dbReference>
<name>A0A5R8M4D4_9FLAO</name>
<feature type="domain" description="ABC transporter" evidence="11">
    <location>
        <begin position="486"/>
        <end position="721"/>
    </location>
</feature>
<feature type="domain" description="ABC transmembrane type-1" evidence="12">
    <location>
        <begin position="173"/>
        <end position="452"/>
    </location>
</feature>
<dbReference type="SMART" id="SM00382">
    <property type="entry name" value="AAA"/>
    <property type="match status" value="1"/>
</dbReference>
<feature type="transmembrane region" description="Helical" evidence="10">
    <location>
        <begin position="280"/>
        <end position="301"/>
    </location>
</feature>
<dbReference type="GO" id="GO:0016887">
    <property type="term" value="F:ATP hydrolysis activity"/>
    <property type="evidence" value="ECO:0007669"/>
    <property type="project" value="InterPro"/>
</dbReference>
<comment type="subcellular location">
    <subcellularLocation>
        <location evidence="1">Cell membrane</location>
        <topology evidence="1">Multi-pass membrane protein</topology>
    </subcellularLocation>
</comment>
<evidence type="ECO:0000256" key="3">
    <source>
        <dbReference type="ARBA" id="ARBA00022475"/>
    </source>
</evidence>
<dbReference type="GO" id="GO:0006508">
    <property type="term" value="P:proteolysis"/>
    <property type="evidence" value="ECO:0007669"/>
    <property type="project" value="InterPro"/>
</dbReference>
<evidence type="ECO:0000256" key="2">
    <source>
        <dbReference type="ARBA" id="ARBA00022448"/>
    </source>
</evidence>
<evidence type="ECO:0000256" key="9">
    <source>
        <dbReference type="ARBA" id="ARBA00023136"/>
    </source>
</evidence>
<keyword evidence="4 10" id="KW-0812">Transmembrane</keyword>